<keyword evidence="1" id="KW-1133">Transmembrane helix</keyword>
<evidence type="ECO:0000256" key="1">
    <source>
        <dbReference type="SAM" id="Phobius"/>
    </source>
</evidence>
<dbReference type="EMBL" id="JARXHW010000009">
    <property type="protein sequence ID" value="MDQ8206965.1"/>
    <property type="molecule type" value="Genomic_DNA"/>
</dbReference>
<feature type="transmembrane region" description="Helical" evidence="1">
    <location>
        <begin position="255"/>
        <end position="274"/>
    </location>
</feature>
<reference evidence="2 3" key="1">
    <citation type="submission" date="2023-04" db="EMBL/GenBank/DDBJ databases">
        <title>A novel bacteria isolated from coastal sediment.</title>
        <authorList>
            <person name="Liu X.-J."/>
            <person name="Du Z.-J."/>
        </authorList>
    </citation>
    <scope>NUCLEOTIDE SEQUENCE [LARGE SCALE GENOMIC DNA]</scope>
    <source>
        <strain evidence="2 3">SDUM461003</strain>
    </source>
</reference>
<protein>
    <submittedName>
        <fullName evidence="2">Uncharacterized protein</fullName>
    </submittedName>
</protein>
<sequence>MSTISPHITEFGTVDDEVEAASMHRYCRSRNFVEKHASAIQSTSLKGDYGLDNNFRESVQVGLDVARSNRLAAALAFIVMLMFAIAYATVPFLEPAMQQVILLKMKMGPLFAFLGMGLSVGFLSEFMKVRRSVSRRWTRSNTVNFLFLFLMFGVIAAAKDPIYYLLANLYGEGGSFSTLLQKVFFDQFAWTLLLACPAQTFLFAWKAHGFSSKSLSVECPNFSEFFALKVLPALIAHWSFWLPTSVIIFCFPTDLQLAASILAMNLWLVLRITCAPSSRSLHPVGK</sequence>
<keyword evidence="3" id="KW-1185">Reference proteome</keyword>
<feature type="transmembrane region" description="Helical" evidence="1">
    <location>
        <begin position="226"/>
        <end position="249"/>
    </location>
</feature>
<feature type="transmembrane region" description="Helical" evidence="1">
    <location>
        <begin position="145"/>
        <end position="167"/>
    </location>
</feature>
<gene>
    <name evidence="2" type="ORF">QEH52_05555</name>
</gene>
<keyword evidence="1" id="KW-0472">Membrane</keyword>
<proteinExistence type="predicted"/>
<feature type="transmembrane region" description="Helical" evidence="1">
    <location>
        <begin position="187"/>
        <end position="205"/>
    </location>
</feature>
<dbReference type="RefSeq" id="WP_308949103.1">
    <property type="nucleotide sequence ID" value="NZ_JARXHW010000009.1"/>
</dbReference>
<accession>A0ABU1AS27</accession>
<organism evidence="2 3">
    <name type="scientific">Thalassobacterium maritimum</name>
    <dbReference type="NCBI Taxonomy" id="3041265"/>
    <lineage>
        <taxon>Bacteria</taxon>
        <taxon>Pseudomonadati</taxon>
        <taxon>Verrucomicrobiota</taxon>
        <taxon>Opitutia</taxon>
        <taxon>Puniceicoccales</taxon>
        <taxon>Coraliomargaritaceae</taxon>
        <taxon>Thalassobacterium</taxon>
    </lineage>
</organism>
<comment type="caution">
    <text evidence="2">The sequence shown here is derived from an EMBL/GenBank/DDBJ whole genome shotgun (WGS) entry which is preliminary data.</text>
</comment>
<dbReference type="Proteomes" id="UP001225316">
    <property type="component" value="Unassembled WGS sequence"/>
</dbReference>
<keyword evidence="1" id="KW-0812">Transmembrane</keyword>
<feature type="transmembrane region" description="Helical" evidence="1">
    <location>
        <begin position="105"/>
        <end position="124"/>
    </location>
</feature>
<feature type="transmembrane region" description="Helical" evidence="1">
    <location>
        <begin position="71"/>
        <end position="93"/>
    </location>
</feature>
<evidence type="ECO:0000313" key="2">
    <source>
        <dbReference type="EMBL" id="MDQ8206965.1"/>
    </source>
</evidence>
<name>A0ABU1AS27_9BACT</name>
<evidence type="ECO:0000313" key="3">
    <source>
        <dbReference type="Proteomes" id="UP001225316"/>
    </source>
</evidence>